<feature type="region of interest" description="Disordered" evidence="2">
    <location>
        <begin position="349"/>
        <end position="387"/>
    </location>
</feature>
<feature type="compositionally biased region" description="Polar residues" evidence="2">
    <location>
        <begin position="14"/>
        <end position="28"/>
    </location>
</feature>
<keyword evidence="3" id="KW-0812">Transmembrane</keyword>
<keyword evidence="1" id="KW-0175">Coiled coil</keyword>
<dbReference type="InterPro" id="IPR000253">
    <property type="entry name" value="FHA_dom"/>
</dbReference>
<evidence type="ECO:0000259" key="4">
    <source>
        <dbReference type="PROSITE" id="PS50006"/>
    </source>
</evidence>
<proteinExistence type="predicted"/>
<feature type="compositionally biased region" description="Pro residues" evidence="2">
    <location>
        <begin position="57"/>
        <end position="70"/>
    </location>
</feature>
<dbReference type="EMBL" id="CAADRP010001002">
    <property type="protein sequence ID" value="VFU34482.1"/>
    <property type="molecule type" value="Genomic_DNA"/>
</dbReference>
<gene>
    <name evidence="5" type="ORF">SVIM_LOCUS165257</name>
</gene>
<feature type="region of interest" description="Disordered" evidence="2">
    <location>
        <begin position="701"/>
        <end position="767"/>
    </location>
</feature>
<protein>
    <recommendedName>
        <fullName evidence="4">FHA domain-containing protein</fullName>
    </recommendedName>
</protein>
<sequence>MTSTTMGPPPPRNTQPTASNEAVSTTEQPESDPESKTSVVDDPQEISSTTTAAIPSMGPPPPTNPIPTPPEASTEQEKEKSKVPSVPYTIPEWSGPPCHKFSLEILKDGSIIDQFEVCEKGAYMFGRVELCDFILEHPTISRFHAVLQFKRNGDAYLYDLGSTHGTFVNKSQVEKGVYVALHVGDVIRFGHSSRLYIFQGPPDLMPPEADRKIHRNAKIRQEMQDQEASLQRARLEASLADGVSWGMGEDAIQEVEDDCDEVTWQTYKGQLTEKQEKTRDKVLKRTEKIAHMKKEIDAIRAKDIAQGGLTQGQQTQIARNEQRITQLMEELENLEETLNESIRESLGARSGRISRGKGKGTGEDEEDFSSDDDEFYDRTKKPSVQKAGENLSVETADTLLDKRDAIMKQMEEKKEVLMIEKSKMASETAVENVAGDALDTYMSGLSSQLGRQFLEKHFFIAALVAYFLIFLAVLDKTAQLEKELSSIQSELDRTLFLLKIADPSGDAAQKRDSKVQDMKPDKAKVPVSATKSQPPKEPKKISNLGKQTNVSMQKKKAEDTVVAEIESNDSAETVNNVTDAPDDKPTVYTAVKPQWLGAIDNRKMEGTQQEEVLVMDESDHFVDYKDRQKILSSVDGAEVNVDSEIESAAPGLIIRKRKGAEGPGANDNEAPEQLTSSSVGAEFLAEDAVALLLKHKRGYHAEDEEADHQSQEISGTNQRGKEKKRTKRVLGPEKPSFLNSNPDYETWVPPEGQSGDGRTSLNDRYGY</sequence>
<name>A0A6N2L2F9_SALVM</name>
<dbReference type="FunFam" id="2.60.200.20:FF:000053">
    <property type="entry name" value="Os06g0275900 protein"/>
    <property type="match status" value="1"/>
</dbReference>
<feature type="transmembrane region" description="Helical" evidence="3">
    <location>
        <begin position="457"/>
        <end position="474"/>
    </location>
</feature>
<accession>A0A6N2L2F9</accession>
<evidence type="ECO:0000313" key="5">
    <source>
        <dbReference type="EMBL" id="VFU34482.1"/>
    </source>
</evidence>
<dbReference type="SUPFAM" id="SSF49879">
    <property type="entry name" value="SMAD/FHA domain"/>
    <property type="match status" value="1"/>
</dbReference>
<feature type="region of interest" description="Disordered" evidence="2">
    <location>
        <begin position="658"/>
        <end position="679"/>
    </location>
</feature>
<feature type="compositionally biased region" description="Basic and acidic residues" evidence="2">
    <location>
        <begin position="508"/>
        <end position="524"/>
    </location>
</feature>
<dbReference type="Gene3D" id="2.60.200.20">
    <property type="match status" value="1"/>
</dbReference>
<feature type="region of interest" description="Disordered" evidence="2">
    <location>
        <begin position="507"/>
        <end position="543"/>
    </location>
</feature>
<dbReference type="PANTHER" id="PTHR23308">
    <property type="entry name" value="NUCLEAR INHIBITOR OF PROTEIN PHOSPHATASE-1"/>
    <property type="match status" value="1"/>
</dbReference>
<dbReference type="CDD" id="cd22677">
    <property type="entry name" value="FHA_Kanadaptin"/>
    <property type="match status" value="1"/>
</dbReference>
<evidence type="ECO:0000256" key="1">
    <source>
        <dbReference type="SAM" id="Coils"/>
    </source>
</evidence>
<feature type="compositionally biased region" description="Polar residues" evidence="2">
    <location>
        <begin position="756"/>
        <end position="767"/>
    </location>
</feature>
<evidence type="ECO:0000256" key="2">
    <source>
        <dbReference type="SAM" id="MobiDB-lite"/>
    </source>
</evidence>
<dbReference type="InterPro" id="IPR050923">
    <property type="entry name" value="Cell_Proc_Reg/RNA_Proc"/>
</dbReference>
<dbReference type="InterPro" id="IPR008984">
    <property type="entry name" value="SMAD_FHA_dom_sf"/>
</dbReference>
<dbReference type="SMART" id="SM00240">
    <property type="entry name" value="FHA"/>
    <property type="match status" value="1"/>
</dbReference>
<organism evidence="5">
    <name type="scientific">Salix viminalis</name>
    <name type="common">Common osier</name>
    <name type="synonym">Basket willow</name>
    <dbReference type="NCBI Taxonomy" id="40686"/>
    <lineage>
        <taxon>Eukaryota</taxon>
        <taxon>Viridiplantae</taxon>
        <taxon>Streptophyta</taxon>
        <taxon>Embryophyta</taxon>
        <taxon>Tracheophyta</taxon>
        <taxon>Spermatophyta</taxon>
        <taxon>Magnoliopsida</taxon>
        <taxon>eudicotyledons</taxon>
        <taxon>Gunneridae</taxon>
        <taxon>Pentapetalae</taxon>
        <taxon>rosids</taxon>
        <taxon>fabids</taxon>
        <taxon>Malpighiales</taxon>
        <taxon>Salicaceae</taxon>
        <taxon>Saliceae</taxon>
        <taxon>Salix</taxon>
    </lineage>
</organism>
<feature type="coiled-coil region" evidence="1">
    <location>
        <begin position="317"/>
        <end position="344"/>
    </location>
</feature>
<dbReference type="AlphaFoldDB" id="A0A6N2L2F9"/>
<feature type="region of interest" description="Disordered" evidence="2">
    <location>
        <begin position="1"/>
        <end position="88"/>
    </location>
</feature>
<dbReference type="PROSITE" id="PS50006">
    <property type="entry name" value="FHA_DOMAIN"/>
    <property type="match status" value="1"/>
</dbReference>
<dbReference type="Pfam" id="PF00498">
    <property type="entry name" value="FHA"/>
    <property type="match status" value="1"/>
</dbReference>
<keyword evidence="3" id="KW-1133">Transmembrane helix</keyword>
<evidence type="ECO:0000256" key="3">
    <source>
        <dbReference type="SAM" id="Phobius"/>
    </source>
</evidence>
<feature type="domain" description="FHA" evidence="4">
    <location>
        <begin position="123"/>
        <end position="173"/>
    </location>
</feature>
<reference evidence="5" key="1">
    <citation type="submission" date="2019-03" db="EMBL/GenBank/DDBJ databases">
        <authorList>
            <person name="Mank J."/>
            <person name="Almeida P."/>
        </authorList>
    </citation>
    <scope>NUCLEOTIDE SEQUENCE</scope>
    <source>
        <strain evidence="5">78183</strain>
    </source>
</reference>
<feature type="compositionally biased region" description="Acidic residues" evidence="2">
    <location>
        <begin position="363"/>
        <end position="375"/>
    </location>
</feature>
<keyword evidence="3" id="KW-0472">Membrane</keyword>